<protein>
    <submittedName>
        <fullName evidence="1">Uncharacterized protein</fullName>
    </submittedName>
</protein>
<comment type="caution">
    <text evidence="1">The sequence shown here is derived from an EMBL/GenBank/DDBJ whole genome shotgun (WGS) entry which is preliminary data.</text>
</comment>
<dbReference type="Proteomes" id="UP000019760">
    <property type="component" value="Unassembled WGS sequence"/>
</dbReference>
<evidence type="ECO:0000313" key="2">
    <source>
        <dbReference type="Proteomes" id="UP000019760"/>
    </source>
</evidence>
<accession>A0A023D236</accession>
<evidence type="ECO:0000313" key="1">
    <source>
        <dbReference type="EMBL" id="GAJ27886.1"/>
    </source>
</evidence>
<sequence>MPGRETDNGLKVTCKMGLIEVAQFCRYRGYGAFALCQTFGGFLEPKSPYHPFGWDAQIVAEKPL</sequence>
<proteinExistence type="predicted"/>
<name>A0A023D236_ACIMT</name>
<organism evidence="1 2">
    <name type="scientific">Acidomonas methanolica NBRC 104435</name>
    <dbReference type="NCBI Taxonomy" id="1231351"/>
    <lineage>
        <taxon>Bacteria</taxon>
        <taxon>Pseudomonadati</taxon>
        <taxon>Pseudomonadota</taxon>
        <taxon>Alphaproteobacteria</taxon>
        <taxon>Acetobacterales</taxon>
        <taxon>Acetobacteraceae</taxon>
        <taxon>Acidomonas</taxon>
    </lineage>
</organism>
<keyword evidence="2" id="KW-1185">Reference proteome</keyword>
<gene>
    <name evidence="1" type="ORF">Amme_009_023</name>
</gene>
<dbReference type="AlphaFoldDB" id="A0A023D236"/>
<dbReference type="EMBL" id="BAND01000009">
    <property type="protein sequence ID" value="GAJ27886.1"/>
    <property type="molecule type" value="Genomic_DNA"/>
</dbReference>
<reference evidence="2" key="1">
    <citation type="journal article" date="2014" name="FEMS Microbiol. Lett.">
        <title>Draft Genomic DNA Sequence of the Facultatively Methylotrophic Bacterium Acidomonas methanolica type strain MB58.</title>
        <authorList>
            <person name="Higashiura N."/>
            <person name="Hadano H."/>
            <person name="Hirakawa H."/>
            <person name="Matsutani M."/>
            <person name="Takabe S."/>
            <person name="Matsushita K."/>
            <person name="Azuma Y."/>
        </authorList>
    </citation>
    <scope>NUCLEOTIDE SEQUENCE [LARGE SCALE GENOMIC DNA]</scope>
    <source>
        <strain evidence="2">MB58</strain>
    </source>
</reference>
<reference evidence="1 2" key="2">
    <citation type="journal article" date="2014" name="FEMS Microbiol. Lett.">
        <title>Draft genomic DNA sequence of the facultatively methylotrophic bacterium Acidomonas methanolica type strain MB58.</title>
        <authorList>
            <person name="Higashiura N."/>
            <person name="Hadano H."/>
            <person name="Hirakawa H."/>
            <person name="Matsutani M."/>
            <person name="Takabe S."/>
            <person name="Matsushita K."/>
            <person name="Azuma Y."/>
        </authorList>
    </citation>
    <scope>NUCLEOTIDE SEQUENCE [LARGE SCALE GENOMIC DNA]</scope>
    <source>
        <strain evidence="1 2">MB58</strain>
    </source>
</reference>